<proteinExistence type="predicted"/>
<sequence>MLSMRRVSIFFFVVLSIVQNSECGKKKKKFDVNKFIEEHSTCNGETPALPIDWIPNAIAAATKCLDITDEYCAKLCLAYNYDGFIVNNKLDTKWLKGKAKELSVSKANENAKQSIVVAVDGCAKPNPAYTRPTENTEECPEWQKFDDCMDDAFKVACKGKKPKVSDDFLD</sequence>
<evidence type="ECO:0000313" key="2">
    <source>
        <dbReference type="EMBL" id="OXA59066.1"/>
    </source>
</evidence>
<dbReference type="EMBL" id="LNIX01000002">
    <property type="protein sequence ID" value="OXA59066.1"/>
    <property type="molecule type" value="Genomic_DNA"/>
</dbReference>
<evidence type="ECO:0000313" key="3">
    <source>
        <dbReference type="Proteomes" id="UP000198287"/>
    </source>
</evidence>
<comment type="caution">
    <text evidence="2">The sequence shown here is derived from an EMBL/GenBank/DDBJ whole genome shotgun (WGS) entry which is preliminary data.</text>
</comment>
<organism evidence="2 3">
    <name type="scientific">Folsomia candida</name>
    <name type="common">Springtail</name>
    <dbReference type="NCBI Taxonomy" id="158441"/>
    <lineage>
        <taxon>Eukaryota</taxon>
        <taxon>Metazoa</taxon>
        <taxon>Ecdysozoa</taxon>
        <taxon>Arthropoda</taxon>
        <taxon>Hexapoda</taxon>
        <taxon>Collembola</taxon>
        <taxon>Entomobryomorpha</taxon>
        <taxon>Isotomoidea</taxon>
        <taxon>Isotomidae</taxon>
        <taxon>Proisotominae</taxon>
        <taxon>Folsomia</taxon>
    </lineage>
</organism>
<feature type="chain" id="PRO_5012511100" evidence="1">
    <location>
        <begin position="24"/>
        <end position="170"/>
    </location>
</feature>
<keyword evidence="1" id="KW-0732">Signal</keyword>
<dbReference type="Proteomes" id="UP000198287">
    <property type="component" value="Unassembled WGS sequence"/>
</dbReference>
<accession>A0A226ER42</accession>
<gene>
    <name evidence="2" type="ORF">Fcan01_04803</name>
</gene>
<keyword evidence="3" id="KW-1185">Reference proteome</keyword>
<name>A0A226ER42_FOLCA</name>
<reference evidence="2 3" key="1">
    <citation type="submission" date="2015-12" db="EMBL/GenBank/DDBJ databases">
        <title>The genome of Folsomia candida.</title>
        <authorList>
            <person name="Faddeeva A."/>
            <person name="Derks M.F."/>
            <person name="Anvar Y."/>
            <person name="Smit S."/>
            <person name="Van Straalen N."/>
            <person name="Roelofs D."/>
        </authorList>
    </citation>
    <scope>NUCLEOTIDE SEQUENCE [LARGE SCALE GENOMIC DNA]</scope>
    <source>
        <strain evidence="2 3">VU population</strain>
        <tissue evidence="2">Whole body</tissue>
    </source>
</reference>
<evidence type="ECO:0000256" key="1">
    <source>
        <dbReference type="SAM" id="SignalP"/>
    </source>
</evidence>
<dbReference type="AlphaFoldDB" id="A0A226ER42"/>
<protein>
    <submittedName>
        <fullName evidence="2">Uncharacterized protein</fullName>
    </submittedName>
</protein>
<feature type="signal peptide" evidence="1">
    <location>
        <begin position="1"/>
        <end position="23"/>
    </location>
</feature>